<dbReference type="PANTHER" id="PTHR22891">
    <property type="entry name" value="EUKARYOTIC TRANSLATION INITIATION FACTOR 2C"/>
    <property type="match status" value="1"/>
</dbReference>
<dbReference type="InterPro" id="IPR036085">
    <property type="entry name" value="PAZ_dom_sf"/>
</dbReference>
<accession>A0A9N9JUP9</accession>
<dbReference type="Gene3D" id="3.40.50.2300">
    <property type="match status" value="1"/>
</dbReference>
<protein>
    <submittedName>
        <fullName evidence="2">3251_t:CDS:1</fullName>
    </submittedName>
</protein>
<gene>
    <name evidence="2" type="ORF">RFULGI_LOCUS17073</name>
</gene>
<dbReference type="SMART" id="SM00949">
    <property type="entry name" value="PAZ"/>
    <property type="match status" value="1"/>
</dbReference>
<dbReference type="GO" id="GO:0003723">
    <property type="term" value="F:RNA binding"/>
    <property type="evidence" value="ECO:0007669"/>
    <property type="project" value="InterPro"/>
</dbReference>
<name>A0A9N9JUP9_9GLOM</name>
<dbReference type="AlphaFoldDB" id="A0A9N9JUP9"/>
<feature type="non-terminal residue" evidence="2">
    <location>
        <position position="223"/>
    </location>
</feature>
<dbReference type="OrthoDB" id="10252740at2759"/>
<comment type="caution">
    <text evidence="2">The sequence shown here is derived from an EMBL/GenBank/DDBJ whole genome shotgun (WGS) entry which is preliminary data.</text>
</comment>
<feature type="non-terminal residue" evidence="2">
    <location>
        <position position="1"/>
    </location>
</feature>
<dbReference type="Gene3D" id="2.170.260.10">
    <property type="entry name" value="paz domain"/>
    <property type="match status" value="1"/>
</dbReference>
<dbReference type="EMBL" id="CAJVPZ010064635">
    <property type="protein sequence ID" value="CAG8794451.1"/>
    <property type="molecule type" value="Genomic_DNA"/>
</dbReference>
<dbReference type="InterPro" id="IPR003100">
    <property type="entry name" value="PAZ_dom"/>
</dbReference>
<evidence type="ECO:0000313" key="3">
    <source>
        <dbReference type="Proteomes" id="UP000789396"/>
    </source>
</evidence>
<organism evidence="2 3">
    <name type="scientific">Racocetra fulgida</name>
    <dbReference type="NCBI Taxonomy" id="60492"/>
    <lineage>
        <taxon>Eukaryota</taxon>
        <taxon>Fungi</taxon>
        <taxon>Fungi incertae sedis</taxon>
        <taxon>Mucoromycota</taxon>
        <taxon>Glomeromycotina</taxon>
        <taxon>Glomeromycetes</taxon>
        <taxon>Diversisporales</taxon>
        <taxon>Gigasporaceae</taxon>
        <taxon>Racocetra</taxon>
    </lineage>
</organism>
<dbReference type="Pfam" id="PF02170">
    <property type="entry name" value="PAZ"/>
    <property type="match status" value="1"/>
</dbReference>
<sequence>SGNLVDVVVSIMGCRSPDDLRRGLQERDRQTVERAIKNLKIRVIHRGDAPASRRKYKIMKLTNTPASHTRFDIEGTTQDVATYFQQQYRKRLNFPFLPCVVVRKDVFFPMEVCEIIEGQRHIRKLNERQTADMIKFTCQNPNVRANKIRQGLNILDYRRNEYLQQFGMQVPARILPPPRIEYHPSSRDAIFAPKDGAWNLRDKRVATGATLGSWSVVVFGPET</sequence>
<evidence type="ECO:0000313" key="2">
    <source>
        <dbReference type="EMBL" id="CAG8794451.1"/>
    </source>
</evidence>
<evidence type="ECO:0000259" key="1">
    <source>
        <dbReference type="PROSITE" id="PS50821"/>
    </source>
</evidence>
<dbReference type="PROSITE" id="PS50821">
    <property type="entry name" value="PAZ"/>
    <property type="match status" value="1"/>
</dbReference>
<dbReference type="SUPFAM" id="SSF101690">
    <property type="entry name" value="PAZ domain"/>
    <property type="match status" value="1"/>
</dbReference>
<proteinExistence type="predicted"/>
<dbReference type="Proteomes" id="UP000789396">
    <property type="component" value="Unassembled WGS sequence"/>
</dbReference>
<dbReference type="CDD" id="cd02846">
    <property type="entry name" value="PAZ_argonaute_like"/>
    <property type="match status" value="1"/>
</dbReference>
<reference evidence="2" key="1">
    <citation type="submission" date="2021-06" db="EMBL/GenBank/DDBJ databases">
        <authorList>
            <person name="Kallberg Y."/>
            <person name="Tangrot J."/>
            <person name="Rosling A."/>
        </authorList>
    </citation>
    <scope>NUCLEOTIDE SEQUENCE</scope>
    <source>
        <strain evidence="2">IN212</strain>
    </source>
</reference>
<keyword evidence="3" id="KW-1185">Reference proteome</keyword>
<feature type="domain" description="PAZ" evidence="1">
    <location>
        <begin position="15"/>
        <end position="117"/>
    </location>
</feature>